<dbReference type="AlphaFoldDB" id="A0A5B0QLD1"/>
<proteinExistence type="predicted"/>
<comment type="caution">
    <text evidence="2">The sequence shown here is derived from an EMBL/GenBank/DDBJ whole genome shotgun (WGS) entry which is preliminary data.</text>
</comment>
<dbReference type="EMBL" id="VDEP01000273">
    <property type="protein sequence ID" value="KAA1114036.1"/>
    <property type="molecule type" value="Genomic_DNA"/>
</dbReference>
<feature type="region of interest" description="Disordered" evidence="1">
    <location>
        <begin position="21"/>
        <end position="41"/>
    </location>
</feature>
<reference evidence="2 3" key="1">
    <citation type="submission" date="2019-05" db="EMBL/GenBank/DDBJ databases">
        <title>Emergence of the Ug99 lineage of the wheat stem rust pathogen through somatic hybridization.</title>
        <authorList>
            <person name="Li F."/>
            <person name="Upadhyaya N.M."/>
            <person name="Sperschneider J."/>
            <person name="Matny O."/>
            <person name="Nguyen-Phuc H."/>
            <person name="Mago R."/>
            <person name="Raley C."/>
            <person name="Miller M.E."/>
            <person name="Silverstein K.A.T."/>
            <person name="Henningsen E."/>
            <person name="Hirsch C.D."/>
            <person name="Visser B."/>
            <person name="Pretorius Z.A."/>
            <person name="Steffenson B.J."/>
            <person name="Schwessinger B."/>
            <person name="Dodds P.N."/>
            <person name="Figueroa M."/>
        </authorList>
    </citation>
    <scope>NUCLEOTIDE SEQUENCE [LARGE SCALE GENOMIC DNA]</scope>
    <source>
        <strain evidence="2 3">Ug99</strain>
    </source>
</reference>
<accession>A0A5B0QLD1</accession>
<name>A0A5B0QLD1_PUCGR</name>
<evidence type="ECO:0000313" key="3">
    <source>
        <dbReference type="Proteomes" id="UP000325313"/>
    </source>
</evidence>
<organism evidence="2 3">
    <name type="scientific">Puccinia graminis f. sp. tritici</name>
    <dbReference type="NCBI Taxonomy" id="56615"/>
    <lineage>
        <taxon>Eukaryota</taxon>
        <taxon>Fungi</taxon>
        <taxon>Dikarya</taxon>
        <taxon>Basidiomycota</taxon>
        <taxon>Pucciniomycotina</taxon>
        <taxon>Pucciniomycetes</taxon>
        <taxon>Pucciniales</taxon>
        <taxon>Pucciniaceae</taxon>
        <taxon>Puccinia</taxon>
    </lineage>
</organism>
<evidence type="ECO:0000256" key="1">
    <source>
        <dbReference type="SAM" id="MobiDB-lite"/>
    </source>
</evidence>
<gene>
    <name evidence="2" type="ORF">PGTUg99_010120</name>
</gene>
<protein>
    <submittedName>
        <fullName evidence="2">Uncharacterized protein</fullName>
    </submittedName>
</protein>
<evidence type="ECO:0000313" key="2">
    <source>
        <dbReference type="EMBL" id="KAA1114036.1"/>
    </source>
</evidence>
<sequence length="79" mass="9107">MGVKTAIRVVPNTTGKIDGQAYTDGRLHCDEPNMRSLRPKPQTMIPLPVLTRQWHNCTKALSNFQRDIVDNWFRTSRNI</sequence>
<dbReference type="Proteomes" id="UP000325313">
    <property type="component" value="Unassembled WGS sequence"/>
</dbReference>